<dbReference type="Gene3D" id="3.40.640.10">
    <property type="entry name" value="Type I PLP-dependent aspartate aminotransferase-like (Major domain)"/>
    <property type="match status" value="1"/>
</dbReference>
<accession>I3UZL9</accession>
<dbReference type="Proteomes" id="UP000005268">
    <property type="component" value="Chromosome"/>
</dbReference>
<dbReference type="InterPro" id="IPR000277">
    <property type="entry name" value="Cys/Met-Metab_PyrdxlP-dep_enz"/>
</dbReference>
<dbReference type="InterPro" id="IPR015421">
    <property type="entry name" value="PyrdxlP-dep_Trfase_major"/>
</dbReference>
<comment type="similarity">
    <text evidence="2 5">Belongs to the trans-sulfuration enzymes family.</text>
</comment>
<dbReference type="GO" id="GO:0030170">
    <property type="term" value="F:pyridoxal phosphate binding"/>
    <property type="evidence" value="ECO:0007669"/>
    <property type="project" value="InterPro"/>
</dbReference>
<evidence type="ECO:0000313" key="6">
    <source>
        <dbReference type="EMBL" id="AFK70940.1"/>
    </source>
</evidence>
<dbReference type="Pfam" id="PF01053">
    <property type="entry name" value="Cys_Met_Meta_PP"/>
    <property type="match status" value="1"/>
</dbReference>
<organism evidence="6 7">
    <name type="scientific">Pseudomonas putida ND6</name>
    <dbReference type="NCBI Taxonomy" id="231023"/>
    <lineage>
        <taxon>Bacteria</taxon>
        <taxon>Pseudomonadati</taxon>
        <taxon>Pseudomonadota</taxon>
        <taxon>Gammaproteobacteria</taxon>
        <taxon>Pseudomonadales</taxon>
        <taxon>Pseudomonadaceae</taxon>
        <taxon>Pseudomonas</taxon>
    </lineage>
</organism>
<dbReference type="GO" id="GO:0019343">
    <property type="term" value="P:cysteine biosynthetic process via cystathionine"/>
    <property type="evidence" value="ECO:0007669"/>
    <property type="project" value="TreeGrafter"/>
</dbReference>
<dbReference type="FunFam" id="3.40.640.10:FF:000009">
    <property type="entry name" value="Cystathionine gamma-synthase homolog"/>
    <property type="match status" value="1"/>
</dbReference>
<dbReference type="FunFam" id="3.90.1150.10:FF:000033">
    <property type="entry name" value="Cystathionine gamma-synthase"/>
    <property type="match status" value="1"/>
</dbReference>
<evidence type="ECO:0000256" key="5">
    <source>
        <dbReference type="RuleBase" id="RU362118"/>
    </source>
</evidence>
<dbReference type="InterPro" id="IPR015422">
    <property type="entry name" value="PyrdxlP-dep_Trfase_small"/>
</dbReference>
<gene>
    <name evidence="6" type="ORF">YSA_07716</name>
</gene>
<dbReference type="InterPro" id="IPR015424">
    <property type="entry name" value="PyrdxlP-dep_Trfase"/>
</dbReference>
<dbReference type="PANTHER" id="PTHR11808">
    <property type="entry name" value="TRANS-SULFURATION ENZYME FAMILY MEMBER"/>
    <property type="match status" value="1"/>
</dbReference>
<dbReference type="GO" id="GO:0004123">
    <property type="term" value="F:cystathionine gamma-lyase activity"/>
    <property type="evidence" value="ECO:0007669"/>
    <property type="project" value="TreeGrafter"/>
</dbReference>
<proteinExistence type="inferred from homology"/>
<dbReference type="PIRSF" id="PIRSF001434">
    <property type="entry name" value="CGS"/>
    <property type="match status" value="1"/>
</dbReference>
<reference evidence="6 7" key="1">
    <citation type="journal article" date="2012" name="J. Bacteriol.">
        <title>Complete Genome Sequence of the Naphthalene-Degrading Pseudomonas putida Strain ND6.</title>
        <authorList>
            <person name="Li S."/>
            <person name="Zhao H."/>
            <person name="Li Y."/>
            <person name="Niu S."/>
            <person name="Cai B."/>
        </authorList>
    </citation>
    <scope>NUCLEOTIDE SEQUENCE [LARGE SCALE GENOMIC DNA]</scope>
    <source>
        <strain evidence="6 7">ND6</strain>
    </source>
</reference>
<evidence type="ECO:0000256" key="2">
    <source>
        <dbReference type="ARBA" id="ARBA00009077"/>
    </source>
</evidence>
<dbReference type="GO" id="GO:0005737">
    <property type="term" value="C:cytoplasm"/>
    <property type="evidence" value="ECO:0007669"/>
    <property type="project" value="TreeGrafter"/>
</dbReference>
<evidence type="ECO:0000256" key="1">
    <source>
        <dbReference type="ARBA" id="ARBA00001933"/>
    </source>
</evidence>
<dbReference type="PATRIC" id="fig|231023.4.peg.3702"/>
<evidence type="ECO:0000256" key="3">
    <source>
        <dbReference type="ARBA" id="ARBA00022898"/>
    </source>
</evidence>
<evidence type="ECO:0000256" key="4">
    <source>
        <dbReference type="PIRSR" id="PIRSR001434-2"/>
    </source>
</evidence>
<dbReference type="PANTHER" id="PTHR11808:SF15">
    <property type="entry name" value="CYSTATHIONINE GAMMA-LYASE"/>
    <property type="match status" value="1"/>
</dbReference>
<evidence type="ECO:0000313" key="7">
    <source>
        <dbReference type="Proteomes" id="UP000005268"/>
    </source>
</evidence>
<dbReference type="CDD" id="cd00614">
    <property type="entry name" value="CGS_like"/>
    <property type="match status" value="1"/>
</dbReference>
<dbReference type="GO" id="GO:0009086">
    <property type="term" value="P:methionine biosynthetic process"/>
    <property type="evidence" value="ECO:0007669"/>
    <property type="project" value="UniProtKB-ARBA"/>
</dbReference>
<dbReference type="HOGENOM" id="CLU_018986_2_0_6"/>
<keyword evidence="6" id="KW-0456">Lyase</keyword>
<name>I3UZL9_PSEPU</name>
<dbReference type="Gene3D" id="3.90.1150.10">
    <property type="entry name" value="Aspartate Aminotransferase, domain 1"/>
    <property type="match status" value="1"/>
</dbReference>
<dbReference type="SUPFAM" id="SSF53383">
    <property type="entry name" value="PLP-dependent transferases"/>
    <property type="match status" value="1"/>
</dbReference>
<dbReference type="EMBL" id="CP003588">
    <property type="protein sequence ID" value="AFK70940.1"/>
    <property type="molecule type" value="Genomic_DNA"/>
</dbReference>
<sequence>MQKNISQITPRPDDLGCAIVAAFILPMGLTMSDKPRNFATRTIHAGEQFSVADNAIFPAIVTASSFTKRSLDDKPEYSYSRVGNPTRHAYETCVAALEEGVGAVACASGVNATATVLELLPKDAHVVVMNGVYGGTFRIMEDYRSRTSGLTTTYVDLNDLEAVAAAIKPETQLIWIESPTNPLLHLVDIKAVCDLAKAKGILTCIDNTFCSPWNQRPITLGVDLVMHSASKYIGGHSDLTGGVVVAANDALLARLRRISMAIGAVQGPFDCYLALRGLKTLDVRMERQCANALQVARFLEGHAQVEQVYYPGLESHPQHELCKRQMRSGGAVVAMKVKGDRAALNRLVEALQIFVLADSLGGVESMINHSWSMSHCSLSPEQKGVMGISENLLRLSVGIEDYRDLVEDLDGALKALVAV</sequence>
<protein>
    <submittedName>
        <fullName evidence="6">Cystathionine gamma-lyase</fullName>
    </submittedName>
</protein>
<dbReference type="AlphaFoldDB" id="I3UZL9"/>
<feature type="modified residue" description="N6-(pyridoxal phosphate)lysine" evidence="4">
    <location>
        <position position="231"/>
    </location>
</feature>
<dbReference type="KEGG" id="ppi:YSA_07716"/>
<keyword evidence="3 4" id="KW-0663">Pyridoxal phosphate</keyword>
<comment type="cofactor">
    <cofactor evidence="1 5">
        <name>pyridoxal 5'-phosphate</name>
        <dbReference type="ChEBI" id="CHEBI:597326"/>
    </cofactor>
</comment>
<dbReference type="GO" id="GO:0019346">
    <property type="term" value="P:transsulfuration"/>
    <property type="evidence" value="ECO:0007669"/>
    <property type="project" value="InterPro"/>
</dbReference>